<keyword evidence="13" id="KW-1185">Reference proteome</keyword>
<dbReference type="GO" id="GO:0004673">
    <property type="term" value="F:protein histidine kinase activity"/>
    <property type="evidence" value="ECO:0007669"/>
    <property type="project" value="UniProtKB-EC"/>
</dbReference>
<dbReference type="PANTHER" id="PTHR41523">
    <property type="entry name" value="TWO-COMPONENT SYSTEM SENSOR PROTEIN"/>
    <property type="match status" value="1"/>
</dbReference>
<evidence type="ECO:0000256" key="1">
    <source>
        <dbReference type="ARBA" id="ARBA00000085"/>
    </source>
</evidence>
<dbReference type="Proteomes" id="UP000531581">
    <property type="component" value="Unassembled WGS sequence"/>
</dbReference>
<dbReference type="EMBL" id="JABYQV010000039">
    <property type="protein sequence ID" value="NVP33407.1"/>
    <property type="molecule type" value="Genomic_DNA"/>
</dbReference>
<dbReference type="Gene3D" id="3.30.450.20">
    <property type="entry name" value="PAS domain"/>
    <property type="match status" value="1"/>
</dbReference>
<dbReference type="InterPro" id="IPR013656">
    <property type="entry name" value="PAS_4"/>
</dbReference>
<evidence type="ECO:0000313" key="10">
    <source>
        <dbReference type="EMBL" id="NNG55585.1"/>
    </source>
</evidence>
<dbReference type="InterPro" id="IPR011102">
    <property type="entry name" value="Sig_transdc_His_kinase_HWE"/>
</dbReference>
<dbReference type="Proteomes" id="UP000557656">
    <property type="component" value="Unassembled WGS sequence"/>
</dbReference>
<comment type="catalytic activity">
    <reaction evidence="1">
        <text>ATP + protein L-histidine = ADP + protein N-phospho-L-histidine.</text>
        <dbReference type="EC" id="2.7.13.3"/>
    </reaction>
</comment>
<dbReference type="Pfam" id="PF08448">
    <property type="entry name" value="PAS_4"/>
    <property type="match status" value="1"/>
</dbReference>
<dbReference type="PANTHER" id="PTHR41523:SF7">
    <property type="entry name" value="HISTIDINE KINASE"/>
    <property type="match status" value="1"/>
</dbReference>
<name>A0A7Y7USK5_9SPHN</name>
<feature type="transmembrane region" description="Helical" evidence="8">
    <location>
        <begin position="25"/>
        <end position="45"/>
    </location>
</feature>
<dbReference type="GO" id="GO:0005524">
    <property type="term" value="F:ATP binding"/>
    <property type="evidence" value="ECO:0007669"/>
    <property type="project" value="UniProtKB-KW"/>
</dbReference>
<dbReference type="RefSeq" id="WP_061781516.1">
    <property type="nucleotide sequence ID" value="NZ_JABEOV010000038.1"/>
</dbReference>
<evidence type="ECO:0000256" key="7">
    <source>
        <dbReference type="ARBA" id="ARBA00022840"/>
    </source>
</evidence>
<evidence type="ECO:0000256" key="2">
    <source>
        <dbReference type="ARBA" id="ARBA00012438"/>
    </source>
</evidence>
<protein>
    <recommendedName>
        <fullName evidence="2">histidine kinase</fullName>
        <ecNumber evidence="2">2.7.13.3</ecNumber>
    </recommendedName>
</protein>
<dbReference type="SUPFAM" id="SSF55785">
    <property type="entry name" value="PYP-like sensor domain (PAS domain)"/>
    <property type="match status" value="1"/>
</dbReference>
<dbReference type="InterPro" id="IPR035965">
    <property type="entry name" value="PAS-like_dom_sf"/>
</dbReference>
<evidence type="ECO:0000313" key="11">
    <source>
        <dbReference type="EMBL" id="NVP33407.1"/>
    </source>
</evidence>
<evidence type="ECO:0000256" key="6">
    <source>
        <dbReference type="ARBA" id="ARBA00022777"/>
    </source>
</evidence>
<dbReference type="Pfam" id="PF07536">
    <property type="entry name" value="HWE_HK"/>
    <property type="match status" value="1"/>
</dbReference>
<evidence type="ECO:0000313" key="13">
    <source>
        <dbReference type="Proteomes" id="UP000557656"/>
    </source>
</evidence>
<keyword evidence="8" id="KW-1133">Transmembrane helix</keyword>
<evidence type="ECO:0000256" key="3">
    <source>
        <dbReference type="ARBA" id="ARBA00022553"/>
    </source>
</evidence>
<keyword evidence="5" id="KW-0547">Nucleotide-binding</keyword>
<dbReference type="SMART" id="SM00911">
    <property type="entry name" value="HWE_HK"/>
    <property type="match status" value="1"/>
</dbReference>
<evidence type="ECO:0000259" key="9">
    <source>
        <dbReference type="SMART" id="SM00911"/>
    </source>
</evidence>
<feature type="transmembrane region" description="Helical" evidence="8">
    <location>
        <begin position="52"/>
        <end position="80"/>
    </location>
</feature>
<keyword evidence="8" id="KW-0472">Membrane</keyword>
<sequence>MIRTRPSSIFDRIVIWSFDRPLPGVTRYALAALAIALVATARILFVPDELPWLLFIPAAIGVALVFGQGAGLFAAALSTLAGALSIGSASNDYWLPEPQWVAAGLFVVILTGMVMLAGELRESMRRSVSLNAELVERERSSAEREAFLSSVLAASTDCIKVLDLDGNLTFMSEGGMKVMDISDFNAVRGCPWPDFLKDGGSVQARAALQAAAEGRSSHFEAAADTYIGIPKWWSVSVSPIPGPDGQPARVLSVSRDHTALHESREQQRLLNGELSHRLKNVLTLVQSIANQTLRGTHSVEDASAAFSSRLASLGRATDVLTTTAWQPAELHDVVDAGMSAVSGMKDRITIEGPRIRLNSQVALALTLALHELATNATKYGALSNDTGSVALRWQVNGNNGASCFHLIWQERDGPPVVQPTQRGFGSRMIERSLGAYFRGRTLLDFPVEGVVFRIDAPLGDTGQLIDD</sequence>
<dbReference type="EC" id="2.7.13.3" evidence="2"/>
<keyword evidence="6" id="KW-0418">Kinase</keyword>
<dbReference type="GeneID" id="78488084"/>
<dbReference type="EMBL" id="JABEOV010000038">
    <property type="protein sequence ID" value="NNG55585.1"/>
    <property type="molecule type" value="Genomic_DNA"/>
</dbReference>
<feature type="domain" description="Signal transduction histidine kinase HWE region" evidence="9">
    <location>
        <begin position="273"/>
        <end position="354"/>
    </location>
</feature>
<evidence type="ECO:0000313" key="12">
    <source>
        <dbReference type="Proteomes" id="UP000531581"/>
    </source>
</evidence>
<feature type="transmembrane region" description="Helical" evidence="8">
    <location>
        <begin position="100"/>
        <end position="118"/>
    </location>
</feature>
<dbReference type="Gene3D" id="3.30.565.10">
    <property type="entry name" value="Histidine kinase-like ATPase, C-terminal domain"/>
    <property type="match status" value="1"/>
</dbReference>
<keyword evidence="8" id="KW-0812">Transmembrane</keyword>
<proteinExistence type="predicted"/>
<reference evidence="12 13" key="1">
    <citation type="submission" date="2020-05" db="EMBL/GenBank/DDBJ databases">
        <title>Draft Genome Sequences of Sphingomonas sp. Isolated from the International Space Station.</title>
        <authorList>
            <person name="Bijlani S."/>
            <person name="Singh N.K."/>
            <person name="Mason C.E."/>
            <person name="Wang C.C."/>
            <person name="Venkateswaran K."/>
        </authorList>
    </citation>
    <scope>NUCLEOTIDE SEQUENCE [LARGE SCALE GENOMIC DNA]</scope>
    <source>
        <strain evidence="10 13">IIF7SW-B5</strain>
        <strain evidence="11">ISS-IIF7SWP</strain>
    </source>
</reference>
<gene>
    <name evidence="10" type="ORF">HKX05_19775</name>
    <name evidence="11" type="ORF">HLV41_20435</name>
</gene>
<evidence type="ECO:0000256" key="8">
    <source>
        <dbReference type="SAM" id="Phobius"/>
    </source>
</evidence>
<accession>A0A7Y7USK5</accession>
<keyword evidence="3" id="KW-0597">Phosphoprotein</keyword>
<organism evidence="11 12">
    <name type="scientific">Sphingomonas sanguinis</name>
    <dbReference type="NCBI Taxonomy" id="33051"/>
    <lineage>
        <taxon>Bacteria</taxon>
        <taxon>Pseudomonadati</taxon>
        <taxon>Pseudomonadota</taxon>
        <taxon>Alphaproteobacteria</taxon>
        <taxon>Sphingomonadales</taxon>
        <taxon>Sphingomonadaceae</taxon>
        <taxon>Sphingomonas</taxon>
    </lineage>
</organism>
<evidence type="ECO:0000256" key="4">
    <source>
        <dbReference type="ARBA" id="ARBA00022679"/>
    </source>
</evidence>
<comment type="caution">
    <text evidence="11">The sequence shown here is derived from an EMBL/GenBank/DDBJ whole genome shotgun (WGS) entry which is preliminary data.</text>
</comment>
<keyword evidence="4" id="KW-0808">Transferase</keyword>
<dbReference type="AlphaFoldDB" id="A0A7Y7USK5"/>
<evidence type="ECO:0000256" key="5">
    <source>
        <dbReference type="ARBA" id="ARBA00022741"/>
    </source>
</evidence>
<dbReference type="InterPro" id="IPR036890">
    <property type="entry name" value="HATPase_C_sf"/>
</dbReference>
<keyword evidence="7" id="KW-0067">ATP-binding</keyword>